<proteinExistence type="predicted"/>
<dbReference type="GeneID" id="9421434"/>
<reference evidence="4 6" key="2">
    <citation type="journal article" date="2014" name="PLoS Genet.">
        <title>Phylogenetically driven sequencing of extremely halophilic archaea reveals strategies for static and dynamic osmo-response.</title>
        <authorList>
            <person name="Becker E.A."/>
            <person name="Seitzer P.M."/>
            <person name="Tritt A."/>
            <person name="Larsen D."/>
            <person name="Krusor M."/>
            <person name="Yao A.I."/>
            <person name="Wu D."/>
            <person name="Madern D."/>
            <person name="Eisen J.A."/>
            <person name="Darling A.E."/>
            <person name="Facciotti M.T."/>
        </authorList>
    </citation>
    <scope>NUCLEOTIDE SEQUENCE [LARGE SCALE GENOMIC DNA]</scope>
    <source>
        <strain evidence="4">B3</strain>
        <strain evidence="6">DSM 18796 / CECT 7217 / JCM 14584 / KCTC 4019 / B3</strain>
    </source>
</reference>
<organism evidence="2 5">
    <name type="scientific">Halalkalicoccus jeotgali (strain DSM 18796 / CECT 7217 / JCM 14584 / KCTC 4019 / B3)</name>
    <dbReference type="NCBI Taxonomy" id="795797"/>
    <lineage>
        <taxon>Archaea</taxon>
        <taxon>Methanobacteriati</taxon>
        <taxon>Methanobacteriota</taxon>
        <taxon>Stenosarchaea group</taxon>
        <taxon>Halobacteria</taxon>
        <taxon>Halobacteriales</taxon>
        <taxon>Halococcaceae</taxon>
        <taxon>Halalkalicoccus</taxon>
    </lineage>
</organism>
<dbReference type="eggNOG" id="arCOG10959">
    <property type="taxonomic scope" value="Archaea"/>
</dbReference>
<name>D8JC49_HALJB</name>
<dbReference type="KEGG" id="hje:HacjB3_18223"/>
<dbReference type="HOGENOM" id="CLU_2461664_0_0_2"/>
<dbReference type="RefSeq" id="WP_008415447.1">
    <property type="nucleotide sequence ID" value="NC_014299.1"/>
</dbReference>
<evidence type="ECO:0000313" key="3">
    <source>
        <dbReference type="EMBL" id="ADJ16987.1"/>
    </source>
</evidence>
<dbReference type="Pfam" id="PF26457">
    <property type="entry name" value="DUF8136"/>
    <property type="match status" value="1"/>
</dbReference>
<evidence type="ECO:0000313" key="2">
    <source>
        <dbReference type="EMBL" id="ADJ16956.1"/>
    </source>
</evidence>
<accession>D8JC49</accession>
<sequence>MSADSPPTPETDGPDIPDRAEVISLLEDGISEAHRKVTAGRVRDAENEKVRQGWIRQLAYACGQYRQLKKDQDLEELAERVEQLEERQ</sequence>
<dbReference type="EMBL" id="CP002064">
    <property type="protein sequence ID" value="ADJ16956.1"/>
    <property type="molecule type" value="Genomic_DNA"/>
</dbReference>
<keyword evidence="6" id="KW-1185">Reference proteome</keyword>
<dbReference type="OrthoDB" id="270613at2157"/>
<dbReference type="EMBL" id="CP002064">
    <property type="protein sequence ID" value="ADJ16987.1"/>
    <property type="molecule type" value="Genomic_DNA"/>
</dbReference>
<dbReference type="AlphaFoldDB" id="D8JC49"/>
<evidence type="ECO:0000259" key="1">
    <source>
        <dbReference type="Pfam" id="PF26457"/>
    </source>
</evidence>
<dbReference type="PATRIC" id="fig|795797.18.peg.3520"/>
<dbReference type="InterPro" id="IPR058449">
    <property type="entry name" value="DUF8136"/>
</dbReference>
<dbReference type="Proteomes" id="UP000011645">
    <property type="component" value="Unassembled WGS sequence"/>
</dbReference>
<keyword evidence="2" id="KW-0614">Plasmid</keyword>
<evidence type="ECO:0000313" key="5">
    <source>
        <dbReference type="Proteomes" id="UP000000390"/>
    </source>
</evidence>
<dbReference type="Proteomes" id="UP000000390">
    <property type="component" value="Plasmid 2"/>
</dbReference>
<dbReference type="KEGG" id="hje:HacjB3_18068"/>
<feature type="domain" description="DUF8136" evidence="1">
    <location>
        <begin position="25"/>
        <end position="88"/>
    </location>
</feature>
<evidence type="ECO:0000313" key="6">
    <source>
        <dbReference type="Proteomes" id="UP000011645"/>
    </source>
</evidence>
<geneLocation type="plasmid" evidence="2 5">
    <name>2</name>
</geneLocation>
<reference evidence="2 5" key="1">
    <citation type="journal article" date="2010" name="J. Bacteriol.">
        <title>Complete genome sequence of Halalkalicoccus jeotgali B3(T), an extremely halophilic archaeon.</title>
        <authorList>
            <person name="Roh S.W."/>
            <person name="Nam Y.D."/>
            <person name="Nam S.H."/>
            <person name="Choi S.H."/>
            <person name="Park H.S."/>
            <person name="Bae J.W."/>
        </authorList>
    </citation>
    <scope>NUCLEOTIDE SEQUENCE [LARGE SCALE GENOMIC DNA]</scope>
    <source>
        <strain evidence="2">B3</strain>
        <strain evidence="5">DSM 18796 / CECT 7217 / JCM 14584 / KCTC 4019 / B3</strain>
        <plasmid evidence="5">2</plasmid>
    </source>
</reference>
<protein>
    <recommendedName>
        <fullName evidence="1">DUF8136 domain-containing protein</fullName>
    </recommendedName>
</protein>
<dbReference type="EMBL" id="AOHV01000020">
    <property type="protein sequence ID" value="ELY38607.1"/>
    <property type="molecule type" value="Genomic_DNA"/>
</dbReference>
<gene>
    <name evidence="2" type="ordered locus">HacjB3_18068</name>
    <name evidence="3" type="ordered locus">HacjB3_18223</name>
    <name evidence="4" type="ORF">C497_06694</name>
</gene>
<evidence type="ECO:0000313" key="4">
    <source>
        <dbReference type="EMBL" id="ELY38607.1"/>
    </source>
</evidence>